<reference evidence="7 8" key="1">
    <citation type="journal article" date="2010" name="Plant Cell">
        <title>The Chlorella variabilis NC64A genome reveals adaptation to photosymbiosis, coevolution with viruses, and cryptic sex.</title>
        <authorList>
            <person name="Blanc G."/>
            <person name="Duncan G."/>
            <person name="Agarkova I."/>
            <person name="Borodovsky M."/>
            <person name="Gurnon J."/>
            <person name="Kuo A."/>
            <person name="Lindquist E."/>
            <person name="Lucas S."/>
            <person name="Pangilinan J."/>
            <person name="Polle J."/>
            <person name="Salamov A."/>
            <person name="Terry A."/>
            <person name="Yamada T."/>
            <person name="Dunigan D.D."/>
            <person name="Grigoriev I.V."/>
            <person name="Claverie J.M."/>
            <person name="Van Etten J.L."/>
        </authorList>
    </citation>
    <scope>NUCLEOTIDE SEQUENCE [LARGE SCALE GENOMIC DNA]</scope>
    <source>
        <strain evidence="7 8">NC64A</strain>
    </source>
</reference>
<dbReference type="PANTHER" id="PTHR10037">
    <property type="entry name" value="VOLTAGE-GATED CATION CHANNEL CALCIUM AND SODIUM"/>
    <property type="match status" value="1"/>
</dbReference>
<feature type="transmembrane region" description="Helical" evidence="5">
    <location>
        <begin position="273"/>
        <end position="291"/>
    </location>
</feature>
<evidence type="ECO:0000256" key="3">
    <source>
        <dbReference type="ARBA" id="ARBA00022989"/>
    </source>
</evidence>
<comment type="subcellular location">
    <subcellularLocation>
        <location evidence="1">Membrane</location>
        <topology evidence="1">Multi-pass membrane protein</topology>
    </subcellularLocation>
</comment>
<feature type="transmembrane region" description="Helical" evidence="5">
    <location>
        <begin position="311"/>
        <end position="329"/>
    </location>
</feature>
<dbReference type="Pfam" id="PF00520">
    <property type="entry name" value="Ion_trans"/>
    <property type="match status" value="1"/>
</dbReference>
<dbReference type="Gene3D" id="1.20.120.350">
    <property type="entry name" value="Voltage-gated potassium channels. Chain C"/>
    <property type="match status" value="1"/>
</dbReference>
<feature type="transmembrane region" description="Helical" evidence="5">
    <location>
        <begin position="105"/>
        <end position="125"/>
    </location>
</feature>
<dbReference type="EMBL" id="GL433855">
    <property type="protein sequence ID" value="EFN52636.1"/>
    <property type="molecule type" value="Genomic_DNA"/>
</dbReference>
<keyword evidence="2 5" id="KW-0812">Transmembrane</keyword>
<feature type="domain" description="Ion transport" evidence="6">
    <location>
        <begin position="70"/>
        <end position="325"/>
    </location>
</feature>
<dbReference type="SUPFAM" id="SSF81324">
    <property type="entry name" value="Voltage-gated potassium channels"/>
    <property type="match status" value="1"/>
</dbReference>
<keyword evidence="4 5" id="KW-0472">Membrane</keyword>
<evidence type="ECO:0000256" key="4">
    <source>
        <dbReference type="ARBA" id="ARBA00023136"/>
    </source>
</evidence>
<evidence type="ECO:0000313" key="8">
    <source>
        <dbReference type="Proteomes" id="UP000008141"/>
    </source>
</evidence>
<protein>
    <recommendedName>
        <fullName evidence="6">Ion transport domain-containing protein</fullName>
    </recommendedName>
</protein>
<dbReference type="GO" id="GO:0001518">
    <property type="term" value="C:voltage-gated sodium channel complex"/>
    <property type="evidence" value="ECO:0007669"/>
    <property type="project" value="TreeGrafter"/>
</dbReference>
<dbReference type="OrthoDB" id="431720at2759"/>
<dbReference type="AlphaFoldDB" id="E1ZNN8"/>
<feature type="transmembrane region" description="Helical" evidence="5">
    <location>
        <begin position="132"/>
        <end position="149"/>
    </location>
</feature>
<dbReference type="STRING" id="554065.E1ZNN8"/>
<feature type="transmembrane region" description="Helical" evidence="5">
    <location>
        <begin position="204"/>
        <end position="229"/>
    </location>
</feature>
<dbReference type="GO" id="GO:0005248">
    <property type="term" value="F:voltage-gated sodium channel activity"/>
    <property type="evidence" value="ECO:0007669"/>
    <property type="project" value="TreeGrafter"/>
</dbReference>
<dbReference type="PANTHER" id="PTHR10037:SF62">
    <property type="entry name" value="SODIUM CHANNEL PROTEIN 60E"/>
    <property type="match status" value="1"/>
</dbReference>
<dbReference type="InterPro" id="IPR043203">
    <property type="entry name" value="VGCC_Ca_Na"/>
</dbReference>
<dbReference type="eggNOG" id="KOG2301">
    <property type="taxonomic scope" value="Eukaryota"/>
</dbReference>
<evidence type="ECO:0000313" key="7">
    <source>
        <dbReference type="EMBL" id="EFN52636.1"/>
    </source>
</evidence>
<dbReference type="KEGG" id="cvr:CHLNCDRAFT_138742"/>
<evidence type="ECO:0000256" key="1">
    <source>
        <dbReference type="ARBA" id="ARBA00004141"/>
    </source>
</evidence>
<keyword evidence="3 5" id="KW-1133">Transmembrane helix</keyword>
<proteinExistence type="predicted"/>
<evidence type="ECO:0000256" key="5">
    <source>
        <dbReference type="SAM" id="Phobius"/>
    </source>
</evidence>
<dbReference type="Gene3D" id="1.10.287.70">
    <property type="match status" value="1"/>
</dbReference>
<evidence type="ECO:0000259" key="6">
    <source>
        <dbReference type="Pfam" id="PF00520"/>
    </source>
</evidence>
<dbReference type="InterPro" id="IPR005821">
    <property type="entry name" value="Ion_trans_dom"/>
</dbReference>
<dbReference type="Proteomes" id="UP000008141">
    <property type="component" value="Unassembled WGS sequence"/>
</dbReference>
<accession>E1ZNN8</accession>
<keyword evidence="8" id="KW-1185">Reference proteome</keyword>
<dbReference type="RefSeq" id="XP_005844738.1">
    <property type="nucleotide sequence ID" value="XM_005844676.1"/>
</dbReference>
<evidence type="ECO:0000256" key="2">
    <source>
        <dbReference type="ARBA" id="ARBA00022692"/>
    </source>
</evidence>
<dbReference type="InterPro" id="IPR027359">
    <property type="entry name" value="Volt_channel_dom_sf"/>
</dbReference>
<dbReference type="GeneID" id="17352141"/>
<organism evidence="8">
    <name type="scientific">Chlorella variabilis</name>
    <name type="common">Green alga</name>
    <dbReference type="NCBI Taxonomy" id="554065"/>
    <lineage>
        <taxon>Eukaryota</taxon>
        <taxon>Viridiplantae</taxon>
        <taxon>Chlorophyta</taxon>
        <taxon>core chlorophytes</taxon>
        <taxon>Trebouxiophyceae</taxon>
        <taxon>Chlorellales</taxon>
        <taxon>Chlorellaceae</taxon>
        <taxon>Chlorella clade</taxon>
        <taxon>Chlorella</taxon>
    </lineage>
</organism>
<name>E1ZNN8_CHLVA</name>
<gene>
    <name evidence="7" type="ORF">CHLNCDRAFT_138742</name>
</gene>
<feature type="transmembrane region" description="Helical" evidence="5">
    <location>
        <begin position="69"/>
        <end position="85"/>
    </location>
</feature>
<sequence length="367" mass="41387">MPTDSLYERLKQRRPMEQQEQLQELEVFWGEDDLQLTIAFGERRMELQRRAQDEELLERLKRRVAGDKALVMSVILLNCLALALYRPSLEADSRWNRILEDVDVAVNILFTLEMVLMVVAAGGLIEYLRGPWNVFDFCMVLAGYTAFIPDSASSSSSSSASSASAIRALRALRALRPLRTITRFESLRSIVVCFLEAVPMLGSLIALLYFFMLLFAIAATVLFLDVAYYSCMDENTGEMPEAAAGSEIWGCGSRICPANMTCMEHPLHPPLKTAGFGNVGLSLLSLFQVATLTGWSTQLYMVMDRAGPFSLVFYILYILLQCYFVAVRARTQQHMATRRNAFEERMSQRSSRATSARIPDHLQVRAE</sequence>
<dbReference type="InParanoid" id="E1ZNN8"/>